<protein>
    <submittedName>
        <fullName evidence="1">Uncharacterized protein</fullName>
    </submittedName>
</protein>
<gene>
    <name evidence="1" type="ORF">LOY88_003668</name>
</gene>
<accession>A0ACB8UYR3</accession>
<sequence>MVSKGTSLSSKLRRSKSSASVKPRRRGQSFGEPIEDEAAQQQALAAAYLAMQRAAKSSRDESHSSEIGPNHHSIPFSQSQSIKSIDTSRINPNNMRHTNSRRAASYANDASTSENDERPPTHLLPPLHGVDEFGVLGDDIPSVPSIPSSYRKLRRSKSMFSARSRPGDTSGRNRDTLGTRHFARTTLRRSISFFRGESEQHAGKNRSANGEKAAIKLARDQFLRALSHSPQSGTTVSSYRRGRSEIKPFRKTVRPLGSATSDHSNSGAQYTDERPKDRRKKVLSESIKNGFRRLFGRRVSERDDMPSSQAESCQSNVSNPTDPQHQTDSDINSSSASHDDQQMSSAFSPHHQSKDECGASVRSMKSFDSTATSNSRVTSWTNSTATNTVTARRPVESRLSIIEEHGNAIFDEKPNHNYHDGYSAFRQPIASCSGENYVDSQRVYSALMRRIDGSDMEQNEDGSITPRPGPSIRRVPSETSLCYDQPVVIPPRRSPSVRSQRRLRRGYAGASLTPQQIAHRNESIARFHRQSALGQFNANFSDSTPRGRRISRGIKILTTPTKVKNDNSDDDTSTIMVRRTHQENSIISPSVYSRSGGTPDRCDSRSDSESGGDRGTATIITSERLPYRPRGRDRMLKGSADWKSWITSQMDLIDKPGPPESLNVQFVPERGHYRENTQIDDAASDIEDVSHSPGRDKGVLMGIPEQFLEGQQMQESEPPYLTELIPVSQNNFSRPIRCSSRTSMSLGVTNVRRPSLIEANAPACSGSVVVETGAPSQAENGTVRLGITSRTPNQFPLTYRKTRLPDLFKPQAVSPRDGVDAGSPTPVRSRHGRNLPVSLYASDIKGASQSTTIRPWNNDGLTSKENNKGMGENIPPRMNETSEGLSRLSELHSTISSKRMVDIFLSDRRRHLGSSEDSTADSAFL</sequence>
<proteinExistence type="predicted"/>
<organism evidence="1">
    <name type="scientific">Ophidiomyces ophidiicola</name>
    <dbReference type="NCBI Taxonomy" id="1387563"/>
    <lineage>
        <taxon>Eukaryota</taxon>
        <taxon>Fungi</taxon>
        <taxon>Dikarya</taxon>
        <taxon>Ascomycota</taxon>
        <taxon>Pezizomycotina</taxon>
        <taxon>Eurotiomycetes</taxon>
        <taxon>Eurotiomycetidae</taxon>
        <taxon>Onygenales</taxon>
        <taxon>Onygenaceae</taxon>
        <taxon>Ophidiomyces</taxon>
    </lineage>
</organism>
<comment type="caution">
    <text evidence="1">The sequence shown here is derived from an EMBL/GenBank/DDBJ whole genome shotgun (WGS) entry which is preliminary data.</text>
</comment>
<dbReference type="EMBL" id="JALBCA010000050">
    <property type="protein sequence ID" value="KAI2386198.1"/>
    <property type="molecule type" value="Genomic_DNA"/>
</dbReference>
<name>A0ACB8UYR3_9EURO</name>
<evidence type="ECO:0000313" key="1">
    <source>
        <dbReference type="EMBL" id="KAI2386198.1"/>
    </source>
</evidence>
<reference evidence="1" key="1">
    <citation type="journal article" date="2022" name="bioRxiv">
        <title>Population genetic analysis of Ophidiomyces ophidiicola, the causative agent of snake fungal disease, indicates recent introductions to the USA.</title>
        <authorList>
            <person name="Ladner J.T."/>
            <person name="Palmer J.M."/>
            <person name="Ettinger C.L."/>
            <person name="Stajich J.E."/>
            <person name="Farrell T.M."/>
            <person name="Glorioso B.M."/>
            <person name="Lawson B."/>
            <person name="Price S.J."/>
            <person name="Stengle A.G."/>
            <person name="Grear D.A."/>
            <person name="Lorch J.M."/>
        </authorList>
    </citation>
    <scope>NUCLEOTIDE SEQUENCE</scope>
    <source>
        <strain evidence="1">NWHC 24266-5</strain>
    </source>
</reference>